<evidence type="ECO:0000313" key="1">
    <source>
        <dbReference type="EMBL" id="CAL1412246.1"/>
    </source>
</evidence>
<name>A0AAV2GP46_9ROSI</name>
<dbReference type="AlphaFoldDB" id="A0AAV2GP46"/>
<organism evidence="1 2">
    <name type="scientific">Linum trigynum</name>
    <dbReference type="NCBI Taxonomy" id="586398"/>
    <lineage>
        <taxon>Eukaryota</taxon>
        <taxon>Viridiplantae</taxon>
        <taxon>Streptophyta</taxon>
        <taxon>Embryophyta</taxon>
        <taxon>Tracheophyta</taxon>
        <taxon>Spermatophyta</taxon>
        <taxon>Magnoliopsida</taxon>
        <taxon>eudicotyledons</taxon>
        <taxon>Gunneridae</taxon>
        <taxon>Pentapetalae</taxon>
        <taxon>rosids</taxon>
        <taxon>fabids</taxon>
        <taxon>Malpighiales</taxon>
        <taxon>Linaceae</taxon>
        <taxon>Linum</taxon>
    </lineage>
</organism>
<accession>A0AAV2GP46</accession>
<sequence length="98" mass="10698">MNGASFLMCLNKVCGYDDILLESNESTMQEEEAGEEASERNGLRRFLGNGGAGWGWSGSRWTPESGHDRVDAGEAELGGAASTVLSLSNGMQRWRRER</sequence>
<reference evidence="1 2" key="1">
    <citation type="submission" date="2024-04" db="EMBL/GenBank/DDBJ databases">
        <authorList>
            <person name="Fracassetti M."/>
        </authorList>
    </citation>
    <scope>NUCLEOTIDE SEQUENCE [LARGE SCALE GENOMIC DNA]</scope>
</reference>
<keyword evidence="2" id="KW-1185">Reference proteome</keyword>
<gene>
    <name evidence="1" type="ORF">LTRI10_LOCUS51554</name>
</gene>
<dbReference type="Proteomes" id="UP001497516">
    <property type="component" value="Chromosome 9"/>
</dbReference>
<evidence type="ECO:0000313" key="2">
    <source>
        <dbReference type="Proteomes" id="UP001497516"/>
    </source>
</evidence>
<dbReference type="EMBL" id="OZ034822">
    <property type="protein sequence ID" value="CAL1412246.1"/>
    <property type="molecule type" value="Genomic_DNA"/>
</dbReference>
<protein>
    <submittedName>
        <fullName evidence="1">Uncharacterized protein</fullName>
    </submittedName>
</protein>
<proteinExistence type="predicted"/>